<protein>
    <submittedName>
        <fullName evidence="2">Rubrerythrin</fullName>
    </submittedName>
</protein>
<dbReference type="InterPro" id="IPR012347">
    <property type="entry name" value="Ferritin-like"/>
</dbReference>
<reference evidence="2 3" key="1">
    <citation type="journal article" date="2019" name="Nat. Med.">
        <title>A library of human gut bacterial isolates paired with longitudinal multiomics data enables mechanistic microbiome research.</title>
        <authorList>
            <person name="Poyet M."/>
            <person name="Groussin M."/>
            <person name="Gibbons S.M."/>
            <person name="Avila-Pacheco J."/>
            <person name="Jiang X."/>
            <person name="Kearney S.M."/>
            <person name="Perrotta A.R."/>
            <person name="Berdy B."/>
            <person name="Zhao S."/>
            <person name="Lieberman T.D."/>
            <person name="Swanson P.K."/>
            <person name="Smith M."/>
            <person name="Roesemann S."/>
            <person name="Alexander J.E."/>
            <person name="Rich S.A."/>
            <person name="Livny J."/>
            <person name="Vlamakis H."/>
            <person name="Clish C."/>
            <person name="Bullock K."/>
            <person name="Deik A."/>
            <person name="Scott J."/>
            <person name="Pierce K.A."/>
            <person name="Xavier R.J."/>
            <person name="Alm E.J."/>
        </authorList>
    </citation>
    <scope>NUCLEOTIDE SEQUENCE [LARGE SCALE GENOMIC DNA]</scope>
    <source>
        <strain evidence="2 3">BIOML-A2</strain>
    </source>
</reference>
<dbReference type="SUPFAM" id="SSF47240">
    <property type="entry name" value="Ferritin-like"/>
    <property type="match status" value="1"/>
</dbReference>
<dbReference type="PROSITE" id="PS50905">
    <property type="entry name" value="FERRITIN_LIKE"/>
    <property type="match status" value="1"/>
</dbReference>
<dbReference type="Proteomes" id="UP000434475">
    <property type="component" value="Unassembled WGS sequence"/>
</dbReference>
<accession>A0A174W1Q0</accession>
<evidence type="ECO:0000313" key="2">
    <source>
        <dbReference type="EMBL" id="MSB22611.1"/>
    </source>
</evidence>
<comment type="caution">
    <text evidence="2">The sequence shown here is derived from an EMBL/GenBank/DDBJ whole genome shotgun (WGS) entry which is preliminary data.</text>
</comment>
<dbReference type="GO" id="GO:0016491">
    <property type="term" value="F:oxidoreductase activity"/>
    <property type="evidence" value="ECO:0007669"/>
    <property type="project" value="InterPro"/>
</dbReference>
<dbReference type="Gene3D" id="1.20.1260.10">
    <property type="match status" value="1"/>
</dbReference>
<dbReference type="CDD" id="cd01041">
    <property type="entry name" value="Rubrerythrin"/>
    <property type="match status" value="1"/>
</dbReference>
<dbReference type="Pfam" id="PF02915">
    <property type="entry name" value="Rubrerythrin"/>
    <property type="match status" value="1"/>
</dbReference>
<dbReference type="PANTHER" id="PTHR43865">
    <property type="entry name" value="RUBRERYTHRIN-RELATED"/>
    <property type="match status" value="1"/>
</dbReference>
<evidence type="ECO:0000313" key="3">
    <source>
        <dbReference type="Proteomes" id="UP000434475"/>
    </source>
</evidence>
<proteinExistence type="predicted"/>
<gene>
    <name evidence="2" type="ORF">GKE97_24430</name>
</gene>
<evidence type="ECO:0000256" key="1">
    <source>
        <dbReference type="ARBA" id="ARBA00001965"/>
    </source>
</evidence>
<comment type="cofactor">
    <cofactor evidence="1">
        <name>Fe(3+)</name>
        <dbReference type="ChEBI" id="CHEBI:29034"/>
    </cofactor>
</comment>
<dbReference type="InterPro" id="IPR009078">
    <property type="entry name" value="Ferritin-like_SF"/>
</dbReference>
<sequence>MDIKGTRTEQNLWNAFSGESMARNKYLFFADKARQEGYAEVAELFERMAQNEGVHGKLMYQRLCGIGSTADNLQEAMTGEYGEWTKLYPGYAQTAREEGLDEIAVLFEQISQIEKDHEFRFMSALAGLKRNHPAKESEHMSQEQVVTVDGYRCVFCGAVFDHRPDVCGVCEAIGAFEPTTYRKKVSR</sequence>
<dbReference type="PANTHER" id="PTHR43865:SF1">
    <property type="entry name" value="RUBRERYTHRIN-RELATED"/>
    <property type="match status" value="1"/>
</dbReference>
<dbReference type="InterPro" id="IPR009040">
    <property type="entry name" value="Ferritin-like_diiron"/>
</dbReference>
<dbReference type="GO" id="GO:0046872">
    <property type="term" value="F:metal ion binding"/>
    <property type="evidence" value="ECO:0007669"/>
    <property type="project" value="InterPro"/>
</dbReference>
<name>A0A174W1Q0_FLAPL</name>
<organism evidence="2 3">
    <name type="scientific">Flavonifractor plautii</name>
    <name type="common">Fusobacterium plautii</name>
    <dbReference type="NCBI Taxonomy" id="292800"/>
    <lineage>
        <taxon>Bacteria</taxon>
        <taxon>Bacillati</taxon>
        <taxon>Bacillota</taxon>
        <taxon>Clostridia</taxon>
        <taxon>Eubacteriales</taxon>
        <taxon>Oscillospiraceae</taxon>
        <taxon>Flavonifractor</taxon>
    </lineage>
</organism>
<dbReference type="EMBL" id="WKPR01000046">
    <property type="protein sequence ID" value="MSB22611.1"/>
    <property type="molecule type" value="Genomic_DNA"/>
</dbReference>
<dbReference type="InterPro" id="IPR003251">
    <property type="entry name" value="Rr_diiron-bd_dom"/>
</dbReference>
<dbReference type="AlphaFoldDB" id="A0A174W1Q0"/>
<dbReference type="RefSeq" id="WP_009261316.1">
    <property type="nucleotide sequence ID" value="NZ_CAXUMB010000033.1"/>
</dbReference>
<dbReference type="InterPro" id="IPR052364">
    <property type="entry name" value="Rubrerythrin"/>
</dbReference>